<protein>
    <submittedName>
        <fullName evidence="1">Glycerophosphoryl diester phosphodiesterase</fullName>
    </submittedName>
</protein>
<evidence type="ECO:0000313" key="1">
    <source>
        <dbReference type="EMBL" id="MCD2424291.1"/>
    </source>
</evidence>
<comment type="caution">
    <text evidence="1">The sequence shown here is derived from an EMBL/GenBank/DDBJ whole genome shotgun (WGS) entry which is preliminary data.</text>
</comment>
<dbReference type="InterPro" id="IPR008928">
    <property type="entry name" value="6-hairpin_glycosidase_sf"/>
</dbReference>
<dbReference type="SUPFAM" id="SSF48208">
    <property type="entry name" value="Six-hairpin glycosidases"/>
    <property type="match status" value="2"/>
</dbReference>
<name>A0ABS8PT81_9BACT</name>
<dbReference type="Proteomes" id="UP001199816">
    <property type="component" value="Unassembled WGS sequence"/>
</dbReference>
<keyword evidence="2" id="KW-1185">Reference proteome</keyword>
<evidence type="ECO:0000313" key="2">
    <source>
        <dbReference type="Proteomes" id="UP001199816"/>
    </source>
</evidence>
<gene>
    <name evidence="1" type="ORF">LQ567_16040</name>
</gene>
<dbReference type="RefSeq" id="WP_231005849.1">
    <property type="nucleotide sequence ID" value="NZ_JAJNEC010000005.1"/>
</dbReference>
<proteinExistence type="predicted"/>
<sequence length="868" mass="97822">MNRSFFCCLSAILLLGAGTEKGFGQPTVNAGLKNSTLRLNWEHTGNGYKIKQLQVKALNGWRSLAAPLGQYTLLYSAEQPKMDAQVITDKEGKTIQFPEPEYRYIIPTWKANTSAVSMNKEGRAISFYPQQYKAAGDKIIFQQKTDVATMEAVWQLDPVYKNDLRVSIRLTADAPGYYSIASPALTVNDKNQFQWACIPGLFQGKRINGDLIDAYGYGHGIPDKPVVARERTAAALTSMLTNKDGITLAVTAEPGVGRDPWLFDKSTQSDWLLGLSLINRQGQLTPTLYHPVLGQKKSYLKKGETISFDFRYTVNATNWYPVYQHVVNDVYHFDALLQLKQTRLSLSERISQLFNYVSNDSTSRWRTFDYNGRIIGAQEYLGGVYESNKDAVKNADYGAMWMLATITQDSILIHERLKAAMDFKLAQQNKAAGFFYGAAAGQYYLHESKRFTEEWGPYTEPIATTYYMLLDMGNVFLFEPGNAELRQALRLAADWLLSHMKPEGYWEVAYNNHTTKPMFTDLKDYRPTFYGLLVAYKTLGDKKYLDAAIRSANWYIKNAVEQGYFLGVCGDARFAPDFATGQSAQALLDLYDITNDLRFKQAAVKTAQFYTTSIYSHPIPGHQSRKSNGRQLEDWQISQVGLSFEHGGALGSANPSGPIMLASHAGMFVRLFQLTKDSLYLKMARTAALSKDAFVDPATGVASYYWSAMNKGAGPYPHHAWWQLGWITDYLMAELSLRSQDRIRFPSGFITPKVGPHKTFGFQKGKIFDQEGDLLFIQNLITLSNPNMDYLCALNRKTRKFYLFILNNDDELQQGDLKIDGSRFIPGHHLQQETAVCFSASGERMNGASVNRVKIAPYGLQVYAFNYN</sequence>
<accession>A0ABS8PT81</accession>
<reference evidence="1 2" key="1">
    <citation type="submission" date="2021-11" db="EMBL/GenBank/DDBJ databases">
        <title>Genomic of Niabella pedocola.</title>
        <authorList>
            <person name="Wu T."/>
        </authorList>
    </citation>
    <scope>NUCLEOTIDE SEQUENCE [LARGE SCALE GENOMIC DNA]</scope>
    <source>
        <strain evidence="1 2">JCM 31011</strain>
    </source>
</reference>
<dbReference type="EMBL" id="JAJNEC010000005">
    <property type="protein sequence ID" value="MCD2424291.1"/>
    <property type="molecule type" value="Genomic_DNA"/>
</dbReference>
<organism evidence="1 2">
    <name type="scientific">Niabella pedocola</name>
    <dbReference type="NCBI Taxonomy" id="1752077"/>
    <lineage>
        <taxon>Bacteria</taxon>
        <taxon>Pseudomonadati</taxon>
        <taxon>Bacteroidota</taxon>
        <taxon>Chitinophagia</taxon>
        <taxon>Chitinophagales</taxon>
        <taxon>Chitinophagaceae</taxon>
        <taxon>Niabella</taxon>
    </lineage>
</organism>
<dbReference type="Gene3D" id="1.50.10.20">
    <property type="match status" value="1"/>
</dbReference>